<accession>A0ABQ9J613</accession>
<evidence type="ECO:0000313" key="2">
    <source>
        <dbReference type="EMBL" id="KAJ8973304.1"/>
    </source>
</evidence>
<keyword evidence="3" id="KW-1185">Reference proteome</keyword>
<feature type="compositionally biased region" description="Basic residues" evidence="1">
    <location>
        <begin position="375"/>
        <end position="388"/>
    </location>
</feature>
<proteinExistence type="predicted"/>
<evidence type="ECO:0000313" key="3">
    <source>
        <dbReference type="Proteomes" id="UP001162164"/>
    </source>
</evidence>
<feature type="region of interest" description="Disordered" evidence="1">
    <location>
        <begin position="352"/>
        <end position="388"/>
    </location>
</feature>
<dbReference type="EMBL" id="JAPWTJ010001199">
    <property type="protein sequence ID" value="KAJ8973304.1"/>
    <property type="molecule type" value="Genomic_DNA"/>
</dbReference>
<name>A0ABQ9J613_9CUCU</name>
<gene>
    <name evidence="2" type="ORF">NQ317_019175</name>
</gene>
<evidence type="ECO:0000256" key="1">
    <source>
        <dbReference type="SAM" id="MobiDB-lite"/>
    </source>
</evidence>
<comment type="caution">
    <text evidence="2">The sequence shown here is derived from an EMBL/GenBank/DDBJ whole genome shotgun (WGS) entry which is preliminary data.</text>
</comment>
<reference evidence="2" key="1">
    <citation type="journal article" date="2023" name="Insect Mol. Biol.">
        <title>Genome sequencing provides insights into the evolution of gene families encoding plant cell wall-degrading enzymes in longhorned beetles.</title>
        <authorList>
            <person name="Shin N.R."/>
            <person name="Okamura Y."/>
            <person name="Kirsch R."/>
            <person name="Pauchet Y."/>
        </authorList>
    </citation>
    <scope>NUCLEOTIDE SEQUENCE</scope>
    <source>
        <strain evidence="2">MMC_N1</strain>
    </source>
</reference>
<protein>
    <recommendedName>
        <fullName evidence="4">ZAD domain-containing protein</fullName>
    </recommendedName>
</protein>
<organism evidence="2 3">
    <name type="scientific">Molorchus minor</name>
    <dbReference type="NCBI Taxonomy" id="1323400"/>
    <lineage>
        <taxon>Eukaryota</taxon>
        <taxon>Metazoa</taxon>
        <taxon>Ecdysozoa</taxon>
        <taxon>Arthropoda</taxon>
        <taxon>Hexapoda</taxon>
        <taxon>Insecta</taxon>
        <taxon>Pterygota</taxon>
        <taxon>Neoptera</taxon>
        <taxon>Endopterygota</taxon>
        <taxon>Coleoptera</taxon>
        <taxon>Polyphaga</taxon>
        <taxon>Cucujiformia</taxon>
        <taxon>Chrysomeloidea</taxon>
        <taxon>Cerambycidae</taxon>
        <taxon>Lamiinae</taxon>
        <taxon>Monochamini</taxon>
        <taxon>Molorchus</taxon>
    </lineage>
</organism>
<feature type="compositionally biased region" description="Polar residues" evidence="1">
    <location>
        <begin position="359"/>
        <end position="370"/>
    </location>
</feature>
<sequence>MEDDKIVVCRLCLNVINMRDSEDLENTVKDLLKALVPGVNLDITIDPRICQHCNKTILRSCKIKNGYAGLHSEVEIKNESKLGGVKIEEGHTKCSICLDVFENKSITDGHSSLKGFRKVFPELSQDPTPCEKCFKAFLLVTEKKKTEECCENMDFEVKTEKVDTDYEAEDTGLVLKTEEIDIKAEDSEEGDLAVIRKTTPTTTKSVLPNILRGKNVANRQSNFQEAEGPLSKKRKTTSPVQTLSANQPMRLSTVPVLVRISAPRIIRSPSTPYLCHQLIEKEDTSSRFIPKPSPEQHKPVTSSVTSSVTPVSVAPTQHQEKAIVKKECRRSSFSPLPETKSVGVGVRPKVVNKQVGCRPSTSNANTSTGGAVSKEKRKVKRRSRKIKK</sequence>
<dbReference type="Proteomes" id="UP001162164">
    <property type="component" value="Unassembled WGS sequence"/>
</dbReference>
<feature type="compositionally biased region" description="Low complexity" evidence="1">
    <location>
        <begin position="299"/>
        <end position="316"/>
    </location>
</feature>
<feature type="region of interest" description="Disordered" evidence="1">
    <location>
        <begin position="286"/>
        <end position="321"/>
    </location>
</feature>
<evidence type="ECO:0008006" key="4">
    <source>
        <dbReference type="Google" id="ProtNLM"/>
    </source>
</evidence>
<feature type="region of interest" description="Disordered" evidence="1">
    <location>
        <begin position="217"/>
        <end position="242"/>
    </location>
</feature>